<keyword evidence="2" id="KW-0378">Hydrolase</keyword>
<dbReference type="GO" id="GO:0004038">
    <property type="term" value="F:allantoinase activity"/>
    <property type="evidence" value="ECO:0007669"/>
    <property type="project" value="TreeGrafter"/>
</dbReference>
<dbReference type="PANTHER" id="PTHR43668">
    <property type="entry name" value="ALLANTOINASE"/>
    <property type="match status" value="1"/>
</dbReference>
<dbReference type="SUPFAM" id="SSF51556">
    <property type="entry name" value="Metallo-dependent hydrolases"/>
    <property type="match status" value="1"/>
</dbReference>
<evidence type="ECO:0000313" key="3">
    <source>
        <dbReference type="Proteomes" id="UP001241092"/>
    </source>
</evidence>
<protein>
    <submittedName>
        <fullName evidence="2">L-hydantoinase</fullName>
        <ecNumber evidence="2">3.5.2.-</ecNumber>
    </submittedName>
</protein>
<dbReference type="InterPro" id="IPR050138">
    <property type="entry name" value="DHOase/Allantoinase_Hydrolase"/>
</dbReference>
<dbReference type="EMBL" id="AP027452">
    <property type="protein sequence ID" value="BDY26668.1"/>
    <property type="molecule type" value="Genomic_DNA"/>
</dbReference>
<name>A0AAI8XLG7_MYCME</name>
<dbReference type="GO" id="GO:0006145">
    <property type="term" value="P:purine nucleobase catabolic process"/>
    <property type="evidence" value="ECO:0007669"/>
    <property type="project" value="TreeGrafter"/>
</dbReference>
<dbReference type="Proteomes" id="UP001241092">
    <property type="component" value="Chromosome"/>
</dbReference>
<gene>
    <name evidence="2" type="primary">lhyD</name>
    <name evidence="2" type="ORF">hbim_00583</name>
</gene>
<organism evidence="2 3">
    <name type="scientific">Mycolicibacterium mageritense</name>
    <name type="common">Mycobacterium mageritense</name>
    <dbReference type="NCBI Taxonomy" id="53462"/>
    <lineage>
        <taxon>Bacteria</taxon>
        <taxon>Bacillati</taxon>
        <taxon>Actinomycetota</taxon>
        <taxon>Actinomycetes</taxon>
        <taxon>Mycobacteriales</taxon>
        <taxon>Mycobacteriaceae</taxon>
        <taxon>Mycolicibacterium</taxon>
    </lineage>
</organism>
<dbReference type="GO" id="GO:0005737">
    <property type="term" value="C:cytoplasm"/>
    <property type="evidence" value="ECO:0007669"/>
    <property type="project" value="TreeGrafter"/>
</dbReference>
<evidence type="ECO:0000259" key="1">
    <source>
        <dbReference type="Pfam" id="PF01979"/>
    </source>
</evidence>
<accession>A0AAI8XLG7</accession>
<feature type="domain" description="Amidohydrolase-related" evidence="1">
    <location>
        <begin position="52"/>
        <end position="424"/>
    </location>
</feature>
<dbReference type="Pfam" id="PF01979">
    <property type="entry name" value="Amidohydro_1"/>
    <property type="match status" value="1"/>
</dbReference>
<dbReference type="Gene3D" id="2.30.40.10">
    <property type="entry name" value="Urease, subunit C, domain 1"/>
    <property type="match status" value="1"/>
</dbReference>
<dbReference type="EC" id="3.5.2.-" evidence="2"/>
<sequence>MEEFDTVIRGCTVITSRGRRTADIGITSGRVAAVGESLPRRGSLTIDADGLMALPGGVDTHVHLMDPGSTDREDFPTGTRAAAVAGVTTIIEHSHGSPVRDVTELRAKRKYLDGRSNVDFALAAHAWPGNDAAVKDLWAEGAAFFKAFTCTTHGIPGHDISSLSRHFQAAAQVGAATLVHCEDETLTEDAEKVLRDTGRADGGLLWEWRSRDAEVIATAVAAIVCRKAGATATIAHVSHPEVAEYIEQERRRGAALYAETCPQYLLLREPELAELGPFRKFTPPVRARHDADEADMWALLRSGCLTHISSDHAPATREQKLDGSLWDVHFGLPGIDTTMTLLLDAAARQQLAYEDIARLYSEVPARIYGLWPQKGAIAVGADADIALVDPTEVHRLSDARVISKAGWTPYAGRVVTGRVKMTLLRGALIADGGVLVSERCGVITPGHHAAAPAASMSQGSFAR</sequence>
<dbReference type="Gene3D" id="3.20.20.140">
    <property type="entry name" value="Metal-dependent hydrolases"/>
    <property type="match status" value="1"/>
</dbReference>
<evidence type="ECO:0000313" key="2">
    <source>
        <dbReference type="EMBL" id="BDY26668.1"/>
    </source>
</evidence>
<proteinExistence type="predicted"/>
<dbReference type="InterPro" id="IPR032466">
    <property type="entry name" value="Metal_Hydrolase"/>
</dbReference>
<dbReference type="InterPro" id="IPR006680">
    <property type="entry name" value="Amidohydro-rel"/>
</dbReference>
<dbReference type="InterPro" id="IPR011059">
    <property type="entry name" value="Metal-dep_hydrolase_composite"/>
</dbReference>
<dbReference type="PANTHER" id="PTHR43668:SF2">
    <property type="entry name" value="ALLANTOINASE"/>
    <property type="match status" value="1"/>
</dbReference>
<reference evidence="2" key="1">
    <citation type="submission" date="2023-03" db="EMBL/GenBank/DDBJ databases">
        <title>Draft genome sequence of a Mycolicibacterium mageritense strain H4_3_1 isolated from a hybrid biological-inorganic system reactor.</title>
        <authorList>
            <person name="Feng X."/>
            <person name="Kazama D."/>
            <person name="Sato K."/>
            <person name="Kobayashi H."/>
        </authorList>
    </citation>
    <scope>NUCLEOTIDE SEQUENCE</scope>
    <source>
        <strain evidence="2">H4_3_1</strain>
    </source>
</reference>
<dbReference type="SUPFAM" id="SSF51338">
    <property type="entry name" value="Composite domain of metallo-dependent hydrolases"/>
    <property type="match status" value="1"/>
</dbReference>
<dbReference type="AlphaFoldDB" id="A0AAI8XLG7"/>